<dbReference type="EMBL" id="BAABCV010000009">
    <property type="protein sequence ID" value="GAA4099840.1"/>
    <property type="molecule type" value="Genomic_DNA"/>
</dbReference>
<accession>A0ABP7WY94</accession>
<evidence type="ECO:0008006" key="3">
    <source>
        <dbReference type="Google" id="ProtNLM"/>
    </source>
</evidence>
<reference evidence="2" key="1">
    <citation type="journal article" date="2019" name="Int. J. Syst. Evol. Microbiol.">
        <title>The Global Catalogue of Microorganisms (GCM) 10K type strain sequencing project: providing services to taxonomists for standard genome sequencing and annotation.</title>
        <authorList>
            <consortium name="The Broad Institute Genomics Platform"/>
            <consortium name="The Broad Institute Genome Sequencing Center for Infectious Disease"/>
            <person name="Wu L."/>
            <person name="Ma J."/>
        </authorList>
    </citation>
    <scope>NUCLEOTIDE SEQUENCE [LARGE SCALE GENOMIC DNA]</scope>
    <source>
        <strain evidence="2">JCM 17085</strain>
    </source>
</reference>
<comment type="caution">
    <text evidence="1">The sequence shown here is derived from an EMBL/GenBank/DDBJ whole genome shotgun (WGS) entry which is preliminary data.</text>
</comment>
<evidence type="ECO:0000313" key="2">
    <source>
        <dbReference type="Proteomes" id="UP001500841"/>
    </source>
</evidence>
<gene>
    <name evidence="1" type="ORF">GCM10022392_25290</name>
</gene>
<protein>
    <recommendedName>
        <fullName evidence="3">Zinc finger protein</fullName>
    </recommendedName>
</protein>
<evidence type="ECO:0000313" key="1">
    <source>
        <dbReference type="EMBL" id="GAA4099840.1"/>
    </source>
</evidence>
<dbReference type="RefSeq" id="WP_345105016.1">
    <property type="nucleotide sequence ID" value="NZ_BAABCV010000009.1"/>
</dbReference>
<organism evidence="1 2">
    <name type="scientific">Mucilaginibacter panaciglaebae</name>
    <dbReference type="NCBI Taxonomy" id="502331"/>
    <lineage>
        <taxon>Bacteria</taxon>
        <taxon>Pseudomonadati</taxon>
        <taxon>Bacteroidota</taxon>
        <taxon>Sphingobacteriia</taxon>
        <taxon>Sphingobacteriales</taxon>
        <taxon>Sphingobacteriaceae</taxon>
        <taxon>Mucilaginibacter</taxon>
    </lineage>
</organism>
<keyword evidence="2" id="KW-1185">Reference proteome</keyword>
<proteinExistence type="predicted"/>
<name>A0ABP7WY94_9SPHI</name>
<sequence>MGPIKKIQYNCRKATLLIEKKLISGLSISEKVELHIHLAGCLVCRVFENQSGIINKMVRQMFTDVDVSNVRLDDDFKQDLQHRIEDELNKS</sequence>
<dbReference type="Proteomes" id="UP001500841">
    <property type="component" value="Unassembled WGS sequence"/>
</dbReference>